<reference evidence="1 2" key="1">
    <citation type="journal article" date="2018" name="PLoS ONE">
        <title>The draft genome of Kipferlia bialata reveals reductive genome evolution in fornicate parasites.</title>
        <authorList>
            <person name="Tanifuji G."/>
            <person name="Takabayashi S."/>
            <person name="Kume K."/>
            <person name="Takagi M."/>
            <person name="Nakayama T."/>
            <person name="Kamikawa R."/>
            <person name="Inagaki Y."/>
            <person name="Hashimoto T."/>
        </authorList>
    </citation>
    <scope>NUCLEOTIDE SEQUENCE [LARGE SCALE GENOMIC DNA]</scope>
    <source>
        <strain evidence="1">NY0173</strain>
    </source>
</reference>
<organism evidence="1 2">
    <name type="scientific">Kipferlia bialata</name>
    <dbReference type="NCBI Taxonomy" id="797122"/>
    <lineage>
        <taxon>Eukaryota</taxon>
        <taxon>Metamonada</taxon>
        <taxon>Carpediemonas-like organisms</taxon>
        <taxon>Kipferlia</taxon>
    </lineage>
</organism>
<evidence type="ECO:0000313" key="2">
    <source>
        <dbReference type="Proteomes" id="UP000265618"/>
    </source>
</evidence>
<sequence>MAYLNDDINDFSYWERAADLGTAVQRMYSESLLPTCAYSPLDPRVMGIIMDQEPQDTTQYPLLLRMLCLMKDSMGELATELGTDRAQI</sequence>
<dbReference type="EMBL" id="BDIP01007813">
    <property type="protein sequence ID" value="GIQ91492.1"/>
    <property type="molecule type" value="Genomic_DNA"/>
</dbReference>
<dbReference type="Proteomes" id="UP000265618">
    <property type="component" value="Unassembled WGS sequence"/>
</dbReference>
<comment type="caution">
    <text evidence="1">The sequence shown here is derived from an EMBL/GenBank/DDBJ whole genome shotgun (WGS) entry which is preliminary data.</text>
</comment>
<proteinExistence type="predicted"/>
<dbReference type="AlphaFoldDB" id="A0A9K3DAW6"/>
<gene>
    <name evidence="1" type="ORF">KIPB_014770</name>
</gene>
<protein>
    <submittedName>
        <fullName evidence="1">Uncharacterized protein</fullName>
    </submittedName>
</protein>
<feature type="non-terminal residue" evidence="1">
    <location>
        <position position="1"/>
    </location>
</feature>
<keyword evidence="2" id="KW-1185">Reference proteome</keyword>
<evidence type="ECO:0000313" key="1">
    <source>
        <dbReference type="EMBL" id="GIQ91492.1"/>
    </source>
</evidence>
<name>A0A9K3DAW6_9EUKA</name>
<accession>A0A9K3DAW6</accession>